<keyword evidence="4 11" id="KW-0812">Transmembrane</keyword>
<evidence type="ECO:0000256" key="6">
    <source>
        <dbReference type="ARBA" id="ARBA00022741"/>
    </source>
</evidence>
<feature type="transmembrane region" description="Helical" evidence="11">
    <location>
        <begin position="758"/>
        <end position="781"/>
    </location>
</feature>
<dbReference type="InterPro" id="IPR003593">
    <property type="entry name" value="AAA+_ATPase"/>
</dbReference>
<dbReference type="Proteomes" id="UP000278807">
    <property type="component" value="Unassembled WGS sequence"/>
</dbReference>
<keyword evidence="5" id="KW-0677">Repeat</keyword>
<reference evidence="13 14" key="2">
    <citation type="submission" date="2018-11" db="EMBL/GenBank/DDBJ databases">
        <authorList>
            <consortium name="Pathogen Informatics"/>
        </authorList>
    </citation>
    <scope>NUCLEOTIDE SEQUENCE [LARGE SCALE GENOMIC DNA]</scope>
</reference>
<feature type="transmembrane region" description="Helical" evidence="11">
    <location>
        <begin position="1275"/>
        <end position="1296"/>
    </location>
</feature>
<dbReference type="GO" id="GO:0140359">
    <property type="term" value="F:ABC-type transporter activity"/>
    <property type="evidence" value="ECO:0007669"/>
    <property type="project" value="InterPro"/>
</dbReference>
<dbReference type="InterPro" id="IPR026082">
    <property type="entry name" value="ABCA"/>
</dbReference>
<dbReference type="STRING" id="102285.A0A0R3T341"/>
<dbReference type="GO" id="GO:0005319">
    <property type="term" value="F:lipid transporter activity"/>
    <property type="evidence" value="ECO:0007669"/>
    <property type="project" value="TreeGrafter"/>
</dbReference>
<evidence type="ECO:0000259" key="12">
    <source>
        <dbReference type="PROSITE" id="PS50893"/>
    </source>
</evidence>
<evidence type="ECO:0000256" key="7">
    <source>
        <dbReference type="ARBA" id="ARBA00022840"/>
    </source>
</evidence>
<dbReference type="PANTHER" id="PTHR19229">
    <property type="entry name" value="ATP-BINDING CASSETTE TRANSPORTER SUBFAMILY A ABCA"/>
    <property type="match status" value="1"/>
</dbReference>
<comment type="similarity">
    <text evidence="2">Belongs to the ABC transporter superfamily. ABCA family.</text>
</comment>
<name>A0A0R3T341_RODNA</name>
<dbReference type="WBParaSite" id="HNAJ_0000140101-mRNA-1">
    <property type="protein sequence ID" value="HNAJ_0000140101-mRNA-1"/>
    <property type="gene ID" value="HNAJ_0000140101"/>
</dbReference>
<feature type="domain" description="ABC transporter" evidence="12">
    <location>
        <begin position="844"/>
        <end position="1075"/>
    </location>
</feature>
<keyword evidence="9 11" id="KW-0472">Membrane</keyword>
<evidence type="ECO:0000256" key="11">
    <source>
        <dbReference type="SAM" id="Phobius"/>
    </source>
</evidence>
<reference evidence="15" key="1">
    <citation type="submission" date="2016-04" db="UniProtKB">
        <authorList>
            <consortium name="WormBaseParasite"/>
        </authorList>
    </citation>
    <scope>IDENTIFICATION</scope>
</reference>
<dbReference type="GO" id="GO:0005524">
    <property type="term" value="F:ATP binding"/>
    <property type="evidence" value="ECO:0007669"/>
    <property type="project" value="UniProtKB-KW"/>
</dbReference>
<dbReference type="InterPro" id="IPR003439">
    <property type="entry name" value="ABC_transporter-like_ATP-bd"/>
</dbReference>
<dbReference type="OrthoDB" id="10255969at2759"/>
<feature type="transmembrane region" description="Helical" evidence="11">
    <location>
        <begin position="56"/>
        <end position="75"/>
    </location>
</feature>
<dbReference type="InterPro" id="IPR017871">
    <property type="entry name" value="ABC_transporter-like_CS"/>
</dbReference>
<evidence type="ECO:0000313" key="15">
    <source>
        <dbReference type="WBParaSite" id="HNAJ_0000140101-mRNA-1"/>
    </source>
</evidence>
<accession>A0A0R3T341</accession>
<dbReference type="PROSITE" id="PS50893">
    <property type="entry name" value="ABC_TRANSPORTER_2"/>
    <property type="match status" value="1"/>
</dbReference>
<feature type="transmembrane region" description="Helical" evidence="11">
    <location>
        <begin position="581"/>
        <end position="601"/>
    </location>
</feature>
<dbReference type="PANTHER" id="PTHR19229:SF36">
    <property type="entry name" value="ATP-BINDING CASSETTE SUB-FAMILY A MEMBER 2"/>
    <property type="match status" value="1"/>
</dbReference>
<gene>
    <name evidence="13" type="ORF">HNAJ_LOCUS1400</name>
</gene>
<organism evidence="15">
    <name type="scientific">Rodentolepis nana</name>
    <name type="common">Dwarf tapeworm</name>
    <name type="synonym">Hymenolepis nana</name>
    <dbReference type="NCBI Taxonomy" id="102285"/>
    <lineage>
        <taxon>Eukaryota</taxon>
        <taxon>Metazoa</taxon>
        <taxon>Spiralia</taxon>
        <taxon>Lophotrochozoa</taxon>
        <taxon>Platyhelminthes</taxon>
        <taxon>Cestoda</taxon>
        <taxon>Eucestoda</taxon>
        <taxon>Cyclophyllidea</taxon>
        <taxon>Hymenolepididae</taxon>
        <taxon>Rodentolepis</taxon>
    </lineage>
</organism>
<dbReference type="FunFam" id="3.40.50.300:FF:000298">
    <property type="entry name" value="ATP-binding cassette sub-family A member 12"/>
    <property type="match status" value="1"/>
</dbReference>
<evidence type="ECO:0000256" key="9">
    <source>
        <dbReference type="ARBA" id="ARBA00023136"/>
    </source>
</evidence>
<dbReference type="InterPro" id="IPR013525">
    <property type="entry name" value="ABC2_TM"/>
</dbReference>
<keyword evidence="6" id="KW-0547">Nucleotide-binding</keyword>
<dbReference type="Pfam" id="PF00005">
    <property type="entry name" value="ABC_tran"/>
    <property type="match status" value="1"/>
</dbReference>
<evidence type="ECO:0000256" key="1">
    <source>
        <dbReference type="ARBA" id="ARBA00004141"/>
    </source>
</evidence>
<keyword evidence="7" id="KW-0067">ATP-binding</keyword>
<feature type="transmembrane region" description="Helical" evidence="11">
    <location>
        <begin position="712"/>
        <end position="734"/>
    </location>
</feature>
<dbReference type="EMBL" id="UZAE01000538">
    <property type="protein sequence ID" value="VDN97259.1"/>
    <property type="molecule type" value="Genomic_DNA"/>
</dbReference>
<dbReference type="SMART" id="SM00382">
    <property type="entry name" value="AAA"/>
    <property type="match status" value="1"/>
</dbReference>
<evidence type="ECO:0000256" key="4">
    <source>
        <dbReference type="ARBA" id="ARBA00022692"/>
    </source>
</evidence>
<keyword evidence="8 11" id="KW-1133">Transmembrane helix</keyword>
<proteinExistence type="inferred from homology"/>
<dbReference type="PROSITE" id="PS00211">
    <property type="entry name" value="ABC_TRANSPORTER_1"/>
    <property type="match status" value="1"/>
</dbReference>
<dbReference type="GO" id="GO:0016020">
    <property type="term" value="C:membrane"/>
    <property type="evidence" value="ECO:0007669"/>
    <property type="project" value="UniProtKB-SubCell"/>
</dbReference>
<sequence>MEVSTNIYTTQVNGSKSSIFKVNPIKDTFRRRIPGFFFHYRLLLWKTLILRVREPWFIFFELFLPIVLIIVAVGLRFAQMPVPYPPCHLVSQPLPSMGFLSYMRGVVCNFNNTCSPHDVEYQSRSNIVPSWLSYLKKPNSKVFSVSSSIVENITKLNSSNSTPDWKFLSDTLCSQSVGQMLDPMLSEEEKTKLAFFCILPYSFQKERLLKSVNKAVEMTDSFIPKDADSIRISPVISSIEDIIKLTEDIKNMSIALCGEEIGSNSFLTLFESLHQYWGKNYVTRKLKEKQVSGSEENATACTQLNTLFDSNTLQPWTLRFRNVLQGEVFYYPNTSVTNEIMKRSNNTAIMLEKLKKIASEVDSSIETLLPELIKDAPLFKSIRTVTRLCTTMPTITPENKERCKRILYFLEANPNDGYTHYTEVLPKIKNVSRGLNEIFSDCVVYDRFHGYSNDSQMYADFDKAVEMNRTVTIVNFKETNQVLSMEFRLKPNIIDTTYKFKVMDKYWTPGPRYETRDSMKYFTSGFIDLQDQLERAYISMTSRKKAPDDLYEDEFLPTEMQFVPTPCYQVDPMLRLFMPNIPLLIVIIWLCNYVINVRVIVYEKEIRLKEYTKVMGMSNAVHWLNWFTVGFTMMTISSIIATIMLKYGQLFPKTDGFLLFCCFMAYILAILPQAFMTSVFFSNANFGAVFSGIFYFIMYLPYNLTLMYDLSFAPLLILTFLPQCTVAMIFSQLMTMEVQGFGGQWKSLWENTLSNDSVTVGLCMLMLLIDGALLWIAVWYLEKVVPTSYGLIRKWYFPFTKSYWREVILGRSSAPKDRNELEPNSEDLDVAFHEQPDSGLKVGVSIHGLTKCFGRKKFVAVNNMWVDFYENQVTAFLGHNGAGKTTTISILTGIYAPTAGTALVYGKDINYEMPEIRQHLGLCPQHNVLFDNLTVREHIKFYGYLKGLSKEDVRKEISHFLAELGLEEKANELAKNLSGGQKRKLSLAAAFVGGSKMVFLDEPTAGVDPSSRRSIWNLIFNLKSSRTIILTTHHMDEADVLGDRIAIVSQGRVKASGSSLFLKSKFAKFYYLSMEKKDGIVGNSEADARLSKIISSKLPGSELSSSTPTEWVFTLPAIKAYDANGFVKLFTYLEEQKAEMAREFGVKAIGLSDTSLEEIFILLSDDPSKIKTVNPITQKKIDIILKLFKRGRRETRAMEHVNNSSSTSSTDASGDIESSEVHADFKYSGDEESHAVIPTEAYTAKRNTGVRLYAQQAYAYLAKRKQCVLRSKRGWVLEFVIPTMAVILMMLILATYPTDSSQPSLPLHPWLLSIKKDVAHLWTFFANTPVKNPKARDISYKYSEEMASPRGWSGTRCLPNSLYEFIPQKYAYCNIKDYTPPHPLPALSPEEIMDVEQSETINCCCINGDFTCPSNAIVDPPRLLLPTTDYLMNLTHYNVSQYLLRSRDQAILKRYGGLMFMETENGQAIVNAKDFLSDKQQVEGVLNSLFNNSIAEEIGMNVADFVLQGLPPTQYARIYYHNKGWPSSVAYLNMLHNLQLRMLLANDNSIQGKVPFPYFPL</sequence>
<feature type="region of interest" description="Disordered" evidence="10">
    <location>
        <begin position="1196"/>
        <end position="1216"/>
    </location>
</feature>
<feature type="transmembrane region" description="Helical" evidence="11">
    <location>
        <begin position="621"/>
        <end position="645"/>
    </location>
</feature>
<evidence type="ECO:0000256" key="3">
    <source>
        <dbReference type="ARBA" id="ARBA00022448"/>
    </source>
</evidence>
<evidence type="ECO:0000313" key="13">
    <source>
        <dbReference type="EMBL" id="VDN97259.1"/>
    </source>
</evidence>
<dbReference type="InterPro" id="IPR027417">
    <property type="entry name" value="P-loop_NTPase"/>
</dbReference>
<keyword evidence="14" id="KW-1185">Reference proteome</keyword>
<evidence type="ECO:0000256" key="10">
    <source>
        <dbReference type="SAM" id="MobiDB-lite"/>
    </source>
</evidence>
<dbReference type="CDD" id="cd03263">
    <property type="entry name" value="ABC_subfamily_A"/>
    <property type="match status" value="1"/>
</dbReference>
<dbReference type="Gene3D" id="3.40.50.300">
    <property type="entry name" value="P-loop containing nucleotide triphosphate hydrolases"/>
    <property type="match status" value="1"/>
</dbReference>
<comment type="subcellular location">
    <subcellularLocation>
        <location evidence="1">Membrane</location>
        <topology evidence="1">Multi-pass membrane protein</topology>
    </subcellularLocation>
</comment>
<feature type="transmembrane region" description="Helical" evidence="11">
    <location>
        <begin position="657"/>
        <end position="675"/>
    </location>
</feature>
<feature type="transmembrane region" description="Helical" evidence="11">
    <location>
        <begin position="681"/>
        <end position="700"/>
    </location>
</feature>
<evidence type="ECO:0000256" key="8">
    <source>
        <dbReference type="ARBA" id="ARBA00022989"/>
    </source>
</evidence>
<evidence type="ECO:0000256" key="5">
    <source>
        <dbReference type="ARBA" id="ARBA00022737"/>
    </source>
</evidence>
<dbReference type="GO" id="GO:0016887">
    <property type="term" value="F:ATP hydrolysis activity"/>
    <property type="evidence" value="ECO:0007669"/>
    <property type="project" value="InterPro"/>
</dbReference>
<evidence type="ECO:0000313" key="14">
    <source>
        <dbReference type="Proteomes" id="UP000278807"/>
    </source>
</evidence>
<keyword evidence="3" id="KW-0813">Transport</keyword>
<protein>
    <submittedName>
        <fullName evidence="15">ABC transporter domain-containing protein</fullName>
    </submittedName>
</protein>
<dbReference type="SUPFAM" id="SSF52540">
    <property type="entry name" value="P-loop containing nucleoside triphosphate hydrolases"/>
    <property type="match status" value="1"/>
</dbReference>
<evidence type="ECO:0000256" key="2">
    <source>
        <dbReference type="ARBA" id="ARBA00008869"/>
    </source>
</evidence>
<dbReference type="Pfam" id="PF12698">
    <property type="entry name" value="ABC2_membrane_3"/>
    <property type="match status" value="1"/>
</dbReference>